<dbReference type="Proteomes" id="UP000549394">
    <property type="component" value="Unassembled WGS sequence"/>
</dbReference>
<feature type="coiled-coil region" evidence="1">
    <location>
        <begin position="879"/>
        <end position="944"/>
    </location>
</feature>
<evidence type="ECO:0000259" key="3">
    <source>
        <dbReference type="Pfam" id="PF15057"/>
    </source>
</evidence>
<dbReference type="InterPro" id="IPR032770">
    <property type="entry name" value="DUF4537"/>
</dbReference>
<dbReference type="InterPro" id="IPR036465">
    <property type="entry name" value="vWFA_dom_sf"/>
</dbReference>
<gene>
    <name evidence="4" type="ORF">DGYR_LOCUS229</name>
</gene>
<dbReference type="EMBL" id="CAJFCJ010000001">
    <property type="protein sequence ID" value="CAD5110872.1"/>
    <property type="molecule type" value="Genomic_DNA"/>
</dbReference>
<feature type="domain" description="DUF4537" evidence="3">
    <location>
        <begin position="18"/>
        <end position="143"/>
    </location>
</feature>
<keyword evidence="5" id="KW-1185">Reference proteome</keyword>
<proteinExistence type="predicted"/>
<name>A0A7I8V452_9ANNE</name>
<dbReference type="SUPFAM" id="SSF53300">
    <property type="entry name" value="vWA-like"/>
    <property type="match status" value="1"/>
</dbReference>
<evidence type="ECO:0000256" key="1">
    <source>
        <dbReference type="SAM" id="Coils"/>
    </source>
</evidence>
<dbReference type="PANTHER" id="PTHR14343">
    <property type="entry name" value="VWFA DOMAIN-CONTAINING PROTEIN"/>
    <property type="match status" value="1"/>
</dbReference>
<feature type="coiled-coil region" evidence="1">
    <location>
        <begin position="714"/>
        <end position="745"/>
    </location>
</feature>
<evidence type="ECO:0000256" key="2">
    <source>
        <dbReference type="SAM" id="MobiDB-lite"/>
    </source>
</evidence>
<evidence type="ECO:0000313" key="5">
    <source>
        <dbReference type="Proteomes" id="UP000549394"/>
    </source>
</evidence>
<sequence length="1074" mass="122992">MTEEAGIPGSGIFLQNVSVLARNYSNNFYYSGRVVNQINAENFLVELDVESTREKDKNEFQETHIIDLISLNDGKRHPLATLDKVLAPENSVNGRYIPAEIISIDSEESGSADEIEIRLANDQKQRVPRSNVVWISENLYDRLKFVCSKGECPEIRGTLKSTTETYLFENINEKNVVFCINTSASMFDCLEEVKDQLIATLEERARSDQPGMFNIIEFSGQATAWADKCVLCNLDTVKIASEWLRNVQPKTTSNVLDAILTALGDNECDCVCLVTDSLPDDHPEDTLDHVIPATNGRPVHCYFLEKGDCPENATITNFLSQLASESYGTLNLVTTSCHKHLEQLTTVCSPGTSTVISSDRQVHHLQNRLCSISTNLEEYPEQIIVQPPPKKSISHLNVPSCYYSNNPPSGWVKYTPPYHWTSTRERIVDVAGEVGSAEDAGRMIVGSKVLARKHDDGYFYFGNVKSHLLDDKFLVEFASKKPRQSSSTFQETLIYDIVSIEDARRHPIAPSDHVLAPIDGKGKYGPGIVLTGSEKTDLISGPLIVKFVNGQTCEISSGLSVWIPGPFYDRISFELNLPKSLRSSPANPPNPPAYRDDFDRYRSITVEKNDGRKVRGLYRHNAYIPMHEVASASEETKNPDGLIPGTDMTLSQLNSLVSAQITENKHYLENGTRSRLLHRREARPNSSLKKSVTFDSVTDSGRGSASDNNLVSDVEDNELDLLDLELEVERENKEKEKEKEIEIEKVRQKLSEDVDRERSPSPSSKVRRCHRVSRPRWKYWKNEPAPSLTNPYTFSSGYRPFRETLLQAPLEARDHSLRRSGAWTDSVYQSVQNSGPSVKDSMGYKCDQVQHIPQPPTTIRYVRSSVPPDHYEPTAEEKKQEYRQEFKRQQVARRAAAEEGAKLEFARRKAIGEQNQRRQIMERLDKEKEKRVEMEKQIEQQTIHKRRVVFEIRSKYETMNVEDNNRKKKRLMAMRIRREEREMADIEKQQEQTQIMNKRQECRQQRVQERNMMISERLAEEEHQTLQQDRNKRQAKLQRIEHFRQLEKQGQELKDRRIQSAQQQLAIQRSRIFP</sequence>
<reference evidence="4 5" key="1">
    <citation type="submission" date="2020-08" db="EMBL/GenBank/DDBJ databases">
        <authorList>
            <person name="Hejnol A."/>
        </authorList>
    </citation>
    <scope>NUCLEOTIDE SEQUENCE [LARGE SCALE GENOMIC DNA]</scope>
</reference>
<organism evidence="4 5">
    <name type="scientific">Dimorphilus gyrociliatus</name>
    <dbReference type="NCBI Taxonomy" id="2664684"/>
    <lineage>
        <taxon>Eukaryota</taxon>
        <taxon>Metazoa</taxon>
        <taxon>Spiralia</taxon>
        <taxon>Lophotrochozoa</taxon>
        <taxon>Annelida</taxon>
        <taxon>Polychaeta</taxon>
        <taxon>Polychaeta incertae sedis</taxon>
        <taxon>Dinophilidae</taxon>
        <taxon>Dimorphilus</taxon>
    </lineage>
</organism>
<feature type="compositionally biased region" description="Polar residues" evidence="2">
    <location>
        <begin position="684"/>
        <end position="709"/>
    </location>
</feature>
<feature type="coiled-coil region" evidence="1">
    <location>
        <begin position="969"/>
        <end position="996"/>
    </location>
</feature>
<feature type="region of interest" description="Disordered" evidence="2">
    <location>
        <begin position="749"/>
        <end position="768"/>
    </location>
</feature>
<dbReference type="OrthoDB" id="6241467at2759"/>
<evidence type="ECO:0000313" key="4">
    <source>
        <dbReference type="EMBL" id="CAD5110872.1"/>
    </source>
</evidence>
<feature type="compositionally biased region" description="Basic and acidic residues" evidence="2">
    <location>
        <begin position="749"/>
        <end position="759"/>
    </location>
</feature>
<dbReference type="PANTHER" id="PTHR14343:SF5">
    <property type="entry name" value="DUF4537 DOMAIN-CONTAINING PROTEIN"/>
    <property type="match status" value="1"/>
</dbReference>
<dbReference type="Gene3D" id="3.40.50.410">
    <property type="entry name" value="von Willebrand factor, type A domain"/>
    <property type="match status" value="1"/>
</dbReference>
<dbReference type="Pfam" id="PF15057">
    <property type="entry name" value="DUF4537"/>
    <property type="match status" value="2"/>
</dbReference>
<dbReference type="AlphaFoldDB" id="A0A7I8V452"/>
<feature type="region of interest" description="Disordered" evidence="2">
    <location>
        <begin position="672"/>
        <end position="714"/>
    </location>
</feature>
<accession>A0A7I8V452</accession>
<keyword evidence="1" id="KW-0175">Coiled coil</keyword>
<protein>
    <submittedName>
        <fullName evidence="4">DgyrCDS237</fullName>
    </submittedName>
</protein>
<feature type="domain" description="DUF4537" evidence="3">
    <location>
        <begin position="446"/>
        <end position="571"/>
    </location>
</feature>
<comment type="caution">
    <text evidence="4">The sequence shown here is derived from an EMBL/GenBank/DDBJ whole genome shotgun (WGS) entry which is preliminary data.</text>
</comment>